<dbReference type="InterPro" id="IPR016090">
    <property type="entry name" value="PLA2-like_dom"/>
</dbReference>
<dbReference type="GO" id="GO:0006644">
    <property type="term" value="P:phospholipid metabolic process"/>
    <property type="evidence" value="ECO:0007669"/>
    <property type="project" value="InterPro"/>
</dbReference>
<dbReference type="InterPro" id="IPR001211">
    <property type="entry name" value="PLA2"/>
</dbReference>
<dbReference type="SUPFAM" id="SSF48619">
    <property type="entry name" value="Phospholipase A2, PLA2"/>
    <property type="match status" value="1"/>
</dbReference>
<dbReference type="PANTHER" id="PTHR11716:SF106">
    <property type="entry name" value="PHOSPHOLIPASE A2 A2-ACTITOXIN-UCS2A-LIKE"/>
    <property type="match status" value="1"/>
</dbReference>
<name>A0A2X0QXP7_BROTH</name>
<dbReference type="GO" id="GO:0047498">
    <property type="term" value="F:calcium-dependent phospholipase A2 activity"/>
    <property type="evidence" value="ECO:0007669"/>
    <property type="project" value="TreeGrafter"/>
</dbReference>
<evidence type="ECO:0000313" key="3">
    <source>
        <dbReference type="Proteomes" id="UP000270190"/>
    </source>
</evidence>
<evidence type="ECO:0000259" key="1">
    <source>
        <dbReference type="Pfam" id="PF00068"/>
    </source>
</evidence>
<dbReference type="Proteomes" id="UP000270190">
    <property type="component" value="Unassembled WGS sequence"/>
</dbReference>
<accession>A0A2X0QXP7</accession>
<dbReference type="RefSeq" id="WP_218066798.1">
    <property type="nucleotide sequence ID" value="NZ_CBCPKC010000014.1"/>
</dbReference>
<reference evidence="3" key="1">
    <citation type="submission" date="2018-04" db="EMBL/GenBank/DDBJ databases">
        <authorList>
            <person name="Illikoud N."/>
        </authorList>
    </citation>
    <scope>NUCLEOTIDE SEQUENCE [LARGE SCALE GENOMIC DNA]</scope>
</reference>
<dbReference type="GO" id="GO:0005543">
    <property type="term" value="F:phospholipid binding"/>
    <property type="evidence" value="ECO:0007669"/>
    <property type="project" value="TreeGrafter"/>
</dbReference>
<dbReference type="Pfam" id="PF00068">
    <property type="entry name" value="Phospholip_A2_1"/>
    <property type="match status" value="1"/>
</dbReference>
<dbReference type="GO" id="GO:0016042">
    <property type="term" value="P:lipid catabolic process"/>
    <property type="evidence" value="ECO:0007669"/>
    <property type="project" value="InterPro"/>
</dbReference>
<feature type="domain" description="Phospholipase A2-like central" evidence="1">
    <location>
        <begin position="101"/>
        <end position="158"/>
    </location>
</feature>
<dbReference type="AlphaFoldDB" id="A0A2X0QXP7"/>
<organism evidence="2 3">
    <name type="scientific">Brochothrix thermosphacta</name>
    <name type="common">Microbacterium thermosphactum</name>
    <dbReference type="NCBI Taxonomy" id="2756"/>
    <lineage>
        <taxon>Bacteria</taxon>
        <taxon>Bacillati</taxon>
        <taxon>Bacillota</taxon>
        <taxon>Bacilli</taxon>
        <taxon>Bacillales</taxon>
        <taxon>Listeriaceae</taxon>
        <taxon>Brochothrix</taxon>
    </lineage>
</organism>
<protein>
    <recommendedName>
        <fullName evidence="1">Phospholipase A2-like central domain-containing protein</fullName>
    </recommendedName>
</protein>
<sequence length="187" mass="20820">MKKVTFIILVAMVMIGSAIFIPNSVYANENIISKELSTMNEAYEFDEKTQEILSELDKYLLEDEEGNIVFKVKSNETPSKEVLEIGKVINEFSGKDDTEIMSTVIKNRIAFNGLVYGNYCGKGSNNKKPIDDLDSACKAHDKCYNWGGNNKKCNAAFRRSLAPIIQKNPPTTRKGIVALAAYKMFGG</sequence>
<dbReference type="EMBL" id="OUNC01000025">
    <property type="protein sequence ID" value="SPP28958.1"/>
    <property type="molecule type" value="Genomic_DNA"/>
</dbReference>
<gene>
    <name evidence="2" type="ORF">BTBSAS_310006</name>
</gene>
<proteinExistence type="predicted"/>
<dbReference type="PANTHER" id="PTHR11716">
    <property type="entry name" value="PHOSPHOLIPASE A2 FAMILY MEMBER"/>
    <property type="match status" value="1"/>
</dbReference>
<dbReference type="GO" id="GO:0050482">
    <property type="term" value="P:arachidonate secretion"/>
    <property type="evidence" value="ECO:0007669"/>
    <property type="project" value="InterPro"/>
</dbReference>
<evidence type="ECO:0000313" key="2">
    <source>
        <dbReference type="EMBL" id="SPP28958.1"/>
    </source>
</evidence>
<dbReference type="Gene3D" id="1.20.90.10">
    <property type="entry name" value="Phospholipase A2 domain"/>
    <property type="match status" value="1"/>
</dbReference>
<dbReference type="InterPro" id="IPR036444">
    <property type="entry name" value="PLipase_A2_dom_sf"/>
</dbReference>
<dbReference type="GO" id="GO:0005509">
    <property type="term" value="F:calcium ion binding"/>
    <property type="evidence" value="ECO:0007669"/>
    <property type="project" value="InterPro"/>
</dbReference>